<feature type="domain" description="HTH marR-type" evidence="1">
    <location>
        <begin position="38"/>
        <end position="170"/>
    </location>
</feature>
<dbReference type="SMART" id="SM00347">
    <property type="entry name" value="HTH_MARR"/>
    <property type="match status" value="1"/>
</dbReference>
<accession>A0ABS7QDI8</accession>
<evidence type="ECO:0000259" key="1">
    <source>
        <dbReference type="PROSITE" id="PS50995"/>
    </source>
</evidence>
<dbReference type="InterPro" id="IPR000835">
    <property type="entry name" value="HTH_MarR-typ"/>
</dbReference>
<dbReference type="InterPro" id="IPR036390">
    <property type="entry name" value="WH_DNA-bd_sf"/>
</dbReference>
<dbReference type="SUPFAM" id="SSF46785">
    <property type="entry name" value="Winged helix' DNA-binding domain"/>
    <property type="match status" value="1"/>
</dbReference>
<name>A0ABS7QDI8_9ACTN</name>
<keyword evidence="3" id="KW-1185">Reference proteome</keyword>
<dbReference type="PANTHER" id="PTHR33164:SF43">
    <property type="entry name" value="HTH-TYPE TRANSCRIPTIONAL REPRESSOR YETL"/>
    <property type="match status" value="1"/>
</dbReference>
<protein>
    <submittedName>
        <fullName evidence="2">MarR family transcriptional regulator</fullName>
    </submittedName>
</protein>
<dbReference type="Proteomes" id="UP000778578">
    <property type="component" value="Unassembled WGS sequence"/>
</dbReference>
<dbReference type="PRINTS" id="PR00598">
    <property type="entry name" value="HTHMARR"/>
</dbReference>
<proteinExistence type="predicted"/>
<dbReference type="PROSITE" id="PS50995">
    <property type="entry name" value="HTH_MARR_2"/>
    <property type="match status" value="1"/>
</dbReference>
<dbReference type="Gene3D" id="1.10.10.10">
    <property type="entry name" value="Winged helix-like DNA-binding domain superfamily/Winged helix DNA-binding domain"/>
    <property type="match status" value="1"/>
</dbReference>
<dbReference type="InterPro" id="IPR036388">
    <property type="entry name" value="WH-like_DNA-bd_sf"/>
</dbReference>
<evidence type="ECO:0000313" key="3">
    <source>
        <dbReference type="Proteomes" id="UP000778578"/>
    </source>
</evidence>
<evidence type="ECO:0000313" key="2">
    <source>
        <dbReference type="EMBL" id="MBY8881226.1"/>
    </source>
</evidence>
<dbReference type="EMBL" id="JAINZZ010000044">
    <property type="protein sequence ID" value="MBY8881226.1"/>
    <property type="molecule type" value="Genomic_DNA"/>
</dbReference>
<dbReference type="RefSeq" id="WP_222967058.1">
    <property type="nucleotide sequence ID" value="NZ_JAINZZ010000044.1"/>
</dbReference>
<comment type="caution">
    <text evidence="2">The sequence shown here is derived from an EMBL/GenBank/DDBJ whole genome shotgun (WGS) entry which is preliminary data.</text>
</comment>
<organism evidence="2 3">
    <name type="scientific">Actinacidiphila acidipaludis</name>
    <dbReference type="NCBI Taxonomy" id="2873382"/>
    <lineage>
        <taxon>Bacteria</taxon>
        <taxon>Bacillati</taxon>
        <taxon>Actinomycetota</taxon>
        <taxon>Actinomycetes</taxon>
        <taxon>Kitasatosporales</taxon>
        <taxon>Streptomycetaceae</taxon>
        <taxon>Actinacidiphila</taxon>
    </lineage>
</organism>
<dbReference type="Pfam" id="PF12802">
    <property type="entry name" value="MarR_2"/>
    <property type="match status" value="1"/>
</dbReference>
<reference evidence="2 3" key="1">
    <citation type="submission" date="2021-08" db="EMBL/GenBank/DDBJ databases">
        <title>WGS of actinomycetes from Thailand.</title>
        <authorList>
            <person name="Thawai C."/>
        </authorList>
    </citation>
    <scope>NUCLEOTIDE SEQUENCE [LARGE SCALE GENOMIC DNA]</scope>
    <source>
        <strain evidence="2 3">PLK6-54</strain>
    </source>
</reference>
<gene>
    <name evidence="2" type="ORF">K7862_26840</name>
</gene>
<dbReference type="InterPro" id="IPR039422">
    <property type="entry name" value="MarR/SlyA-like"/>
</dbReference>
<dbReference type="PANTHER" id="PTHR33164">
    <property type="entry name" value="TRANSCRIPTIONAL REGULATOR, MARR FAMILY"/>
    <property type="match status" value="1"/>
</dbReference>
<sequence length="175" mass="17983">MTGPAQPDGAAANGVAGRLGLDGGLAPSVRELALLQQWHSLHSGVQRLTSGLLADVEAENGLTPSSFQALMFLVAAPGQAAPMNQLAQALGFSTAGTTKVVDRLAGAGLVERRPSGSDRRVTYTALTTEGAERVLAASRTLARVLRTRVVEPLGEDLFARIAQAIASLAPATGEC</sequence>